<dbReference type="PANTHER" id="PTHR10357:SF213">
    <property type="entry name" value="ALPHA AMYLASE CATALYTIC REGION"/>
    <property type="match status" value="1"/>
</dbReference>
<organism evidence="2 3">
    <name type="scientific">Aquiflexum gelatinilyticum</name>
    <dbReference type="NCBI Taxonomy" id="2961943"/>
    <lineage>
        <taxon>Bacteria</taxon>
        <taxon>Pseudomonadati</taxon>
        <taxon>Bacteroidota</taxon>
        <taxon>Cytophagia</taxon>
        <taxon>Cytophagales</taxon>
        <taxon>Cyclobacteriaceae</taxon>
        <taxon>Aquiflexum</taxon>
    </lineage>
</organism>
<dbReference type="InterPro" id="IPR044077">
    <property type="entry name" value="Amylosucrase"/>
</dbReference>
<dbReference type="InterPro" id="IPR017853">
    <property type="entry name" value="GH"/>
</dbReference>
<dbReference type="SUPFAM" id="SSF51445">
    <property type="entry name" value="(Trans)glycosidases"/>
    <property type="match status" value="1"/>
</dbReference>
<dbReference type="RefSeq" id="WP_258424679.1">
    <property type="nucleotide sequence ID" value="NZ_JANSUY010000019.1"/>
</dbReference>
<evidence type="ECO:0000259" key="1">
    <source>
        <dbReference type="SMART" id="SM00642"/>
    </source>
</evidence>
<dbReference type="AlphaFoldDB" id="A0A9X2T1K7"/>
<dbReference type="PANTHER" id="PTHR10357">
    <property type="entry name" value="ALPHA-AMYLASE FAMILY MEMBER"/>
    <property type="match status" value="1"/>
</dbReference>
<dbReference type="Proteomes" id="UP001142175">
    <property type="component" value="Unassembled WGS sequence"/>
</dbReference>
<dbReference type="CDD" id="cd11324">
    <property type="entry name" value="AmyAc_Amylosucrase"/>
    <property type="match status" value="1"/>
</dbReference>
<accession>A0A9X2T1K7</accession>
<protein>
    <submittedName>
        <fullName evidence="2">Alpha-amylase family glycosyl hydrolase</fullName>
    </submittedName>
</protein>
<dbReference type="SMART" id="SM00642">
    <property type="entry name" value="Aamy"/>
    <property type="match status" value="1"/>
</dbReference>
<keyword evidence="3" id="KW-1185">Reference proteome</keyword>
<dbReference type="InterPro" id="IPR006047">
    <property type="entry name" value="GH13_cat_dom"/>
</dbReference>
<dbReference type="SUPFAM" id="SSF51011">
    <property type="entry name" value="Glycosyl hydrolase domain"/>
    <property type="match status" value="1"/>
</dbReference>
<name>A0A9X2T1K7_9BACT</name>
<comment type="caution">
    <text evidence="2">The sequence shown here is derived from an EMBL/GenBank/DDBJ whole genome shotgun (WGS) entry which is preliminary data.</text>
</comment>
<proteinExistence type="predicted"/>
<evidence type="ECO:0000313" key="2">
    <source>
        <dbReference type="EMBL" id="MCR9016833.1"/>
    </source>
</evidence>
<gene>
    <name evidence="2" type="ORF">NU887_17505</name>
</gene>
<dbReference type="GO" id="GO:0005975">
    <property type="term" value="P:carbohydrate metabolic process"/>
    <property type="evidence" value="ECO:0007669"/>
    <property type="project" value="InterPro"/>
</dbReference>
<dbReference type="InterPro" id="IPR013780">
    <property type="entry name" value="Glyco_hydro_b"/>
</dbReference>
<reference evidence="2" key="1">
    <citation type="submission" date="2022-08" db="EMBL/GenBank/DDBJ databases">
        <authorList>
            <person name="Zhang D."/>
        </authorList>
    </citation>
    <scope>NUCLEOTIDE SEQUENCE</scope>
    <source>
        <strain evidence="2">XJ19-11</strain>
    </source>
</reference>
<dbReference type="Gene3D" id="2.60.40.1180">
    <property type="entry name" value="Golgi alpha-mannosidase II"/>
    <property type="match status" value="1"/>
</dbReference>
<keyword evidence="2" id="KW-0378">Hydrolase</keyword>
<feature type="domain" description="Glycosyl hydrolase family 13 catalytic" evidence="1">
    <location>
        <begin position="131"/>
        <end position="588"/>
    </location>
</feature>
<sequence>MTSIPHQPRWQADIDTDIVVQLLNQKKLIPFSMATDHSLTDFIRNILSANELKLSIKDKAFIARLNAGMASITHLYYQIYSTHPQKDELFEQLIATLVRAYQSREKDLCKRDEEKAKKGHWFLSNELVGMSLYVDRFAGNLPQLKTKLPYLEELGVNFLHLMPIFESPEGESDGGYAVSDFRKVDKKFGILEDLIGLRKEMQQKGMYMMLDIVLNHTSHRHEWAEKAKSGDPYFQDFFYMFDNRWIPNQYEEKMPEIFPEAAAGNFTYVEECQKWVMTVFHNYQWDLNYMNPLVFREMLDNVLFYANLGVDVLRVDAPAFIWKETGTTSQNLPQVHTLLQLIKECVLVAAPGMAILGEAIVAPKEIIKYFGTGDYTAKECDFAYNATHMALQWDMLATGETDVMLAAQHAILEKPFGTSWISYTRCHDDIGMGYEDYMIEMTGKTPFRHRRYLMDYYSGNLPGTPARGALFSFNPKTGDARISGTLASLCGLEKSLYENDSQGKDISIQKIILMQAHSLFLGGMPMLYYGDEIGYTNDYSFSDDPGKSYDNRWLHRPLIDWEKANRRNEEGTVENRIFSQMQALIKIRKNLPVIGDYKNLTWISPHNTHIAAFLRSFEGKSFYGVFNFSDKYQNLTWYAFREKGESPESLFDHWSQKEIQVGPDHEYLWLEPYQFCLLEPRQ</sequence>
<dbReference type="InterPro" id="IPR045857">
    <property type="entry name" value="O16G_dom_2"/>
</dbReference>
<dbReference type="EMBL" id="JANSUY010000019">
    <property type="protein sequence ID" value="MCR9016833.1"/>
    <property type="molecule type" value="Genomic_DNA"/>
</dbReference>
<evidence type="ECO:0000313" key="3">
    <source>
        <dbReference type="Proteomes" id="UP001142175"/>
    </source>
</evidence>
<dbReference type="Gene3D" id="3.20.20.80">
    <property type="entry name" value="Glycosidases"/>
    <property type="match status" value="1"/>
</dbReference>
<dbReference type="GO" id="GO:0047669">
    <property type="term" value="F:amylosucrase activity"/>
    <property type="evidence" value="ECO:0007669"/>
    <property type="project" value="InterPro"/>
</dbReference>
<dbReference type="Gene3D" id="1.10.1740.10">
    <property type="match status" value="1"/>
</dbReference>
<dbReference type="Gene3D" id="3.90.400.10">
    <property type="entry name" value="Oligo-1,6-glucosidase, Domain 2"/>
    <property type="match status" value="1"/>
</dbReference>
<dbReference type="GO" id="GO:0016787">
    <property type="term" value="F:hydrolase activity"/>
    <property type="evidence" value="ECO:0007669"/>
    <property type="project" value="UniProtKB-KW"/>
</dbReference>
<dbReference type="Pfam" id="PF00128">
    <property type="entry name" value="Alpha-amylase"/>
    <property type="match status" value="1"/>
</dbReference>